<dbReference type="RefSeq" id="WP_310306432.1">
    <property type="nucleotide sequence ID" value="NZ_BAAAXB010000001.1"/>
</dbReference>
<name>A0ABU1PSH7_9PSEU</name>
<dbReference type="InterPro" id="IPR001387">
    <property type="entry name" value="Cro/C1-type_HTH"/>
</dbReference>
<organism evidence="1 2">
    <name type="scientific">Saccharothrix longispora</name>
    <dbReference type="NCBI Taxonomy" id="33920"/>
    <lineage>
        <taxon>Bacteria</taxon>
        <taxon>Bacillati</taxon>
        <taxon>Actinomycetota</taxon>
        <taxon>Actinomycetes</taxon>
        <taxon>Pseudonocardiales</taxon>
        <taxon>Pseudonocardiaceae</taxon>
        <taxon>Saccharothrix</taxon>
    </lineage>
</organism>
<protein>
    <submittedName>
        <fullName evidence="1">Transcriptional regulator with XRE-family HTH domain</fullName>
    </submittedName>
</protein>
<accession>A0ABU1PSH7</accession>
<keyword evidence="2" id="KW-1185">Reference proteome</keyword>
<comment type="caution">
    <text evidence="1">The sequence shown here is derived from an EMBL/GenBank/DDBJ whole genome shotgun (WGS) entry which is preliminary data.</text>
</comment>
<dbReference type="EMBL" id="JAVDSG010000001">
    <property type="protein sequence ID" value="MDR6593590.1"/>
    <property type="molecule type" value="Genomic_DNA"/>
</dbReference>
<evidence type="ECO:0000313" key="2">
    <source>
        <dbReference type="Proteomes" id="UP001268819"/>
    </source>
</evidence>
<proteinExistence type="predicted"/>
<gene>
    <name evidence="1" type="ORF">J2S66_001974</name>
</gene>
<dbReference type="CDD" id="cd00093">
    <property type="entry name" value="HTH_XRE"/>
    <property type="match status" value="1"/>
</dbReference>
<dbReference type="InterPro" id="IPR010982">
    <property type="entry name" value="Lambda_DNA-bd_dom_sf"/>
</dbReference>
<evidence type="ECO:0000313" key="1">
    <source>
        <dbReference type="EMBL" id="MDR6593590.1"/>
    </source>
</evidence>
<dbReference type="Proteomes" id="UP001268819">
    <property type="component" value="Unassembled WGS sequence"/>
</dbReference>
<reference evidence="1 2" key="1">
    <citation type="submission" date="2023-07" db="EMBL/GenBank/DDBJ databases">
        <title>Sequencing the genomes of 1000 actinobacteria strains.</title>
        <authorList>
            <person name="Klenk H.-P."/>
        </authorList>
    </citation>
    <scope>NUCLEOTIDE SEQUENCE [LARGE SCALE GENOMIC DNA]</scope>
    <source>
        <strain evidence="1 2">DSM 43749</strain>
    </source>
</reference>
<dbReference type="Gene3D" id="1.10.260.40">
    <property type="entry name" value="lambda repressor-like DNA-binding domains"/>
    <property type="match status" value="1"/>
</dbReference>
<sequence>MGETGAVRHCACGTRLARDNRTSRCGACTRTGRRSRTEPPEVPVEFWNHPPLRRALLARDMGAVIRAYRTHPHHGRPVRQETVATWIGLSSTRLSRIENGEPVNDLTKLTRWAQLLRIPRHLLWFHLPAEVGDDVASGTPVAGGQESAGDALLPNDTSAEAMDAGNAEQLRRRLDSLLSGTASSARLEMVEQQVLDHLTQYTRTGPAEALGSLVPDLAEVHALAARRHPLAVHRTLSTAITMLTLLVADAHMKRGLVDDARRWYRTALLSARDGDDPLLAALVLAQQTMLAYYYETPEQTIRLARRAQELVADTVCDAAVLAAAAEARALGKLGDARGVHHALADARRLTDRLAELRANDDPHAAYRFNHGRLALYTSGALSNLGDVAHAHEAQDQALDTYATDPRLVIDPALIRLDRAFVQATAGDPAGGADLAAATLTELQPAHRTAVVLIRARDVVTAAEALPGMRRNAASAVRQLRELTTV</sequence>
<dbReference type="SUPFAM" id="SSF47413">
    <property type="entry name" value="lambda repressor-like DNA-binding domains"/>
    <property type="match status" value="1"/>
</dbReference>